<dbReference type="PROSITE" id="PS50025">
    <property type="entry name" value="LAM_G_DOMAIN"/>
    <property type="match status" value="1"/>
</dbReference>
<keyword evidence="2" id="KW-0245">EGF-like domain</keyword>
<dbReference type="EMBL" id="CABIJS010000122">
    <property type="protein sequence ID" value="VUZ43890.1"/>
    <property type="molecule type" value="Genomic_DNA"/>
</dbReference>
<evidence type="ECO:0000313" key="6">
    <source>
        <dbReference type="EMBL" id="VUZ43890.1"/>
    </source>
</evidence>
<evidence type="ECO:0000259" key="4">
    <source>
        <dbReference type="PROSITE" id="PS50025"/>
    </source>
</evidence>
<organism evidence="6 7">
    <name type="scientific">Hymenolepis diminuta</name>
    <name type="common">Rat tapeworm</name>
    <dbReference type="NCBI Taxonomy" id="6216"/>
    <lineage>
        <taxon>Eukaryota</taxon>
        <taxon>Metazoa</taxon>
        <taxon>Spiralia</taxon>
        <taxon>Lophotrochozoa</taxon>
        <taxon>Platyhelminthes</taxon>
        <taxon>Cestoda</taxon>
        <taxon>Eucestoda</taxon>
        <taxon>Cyclophyllidea</taxon>
        <taxon>Hymenolepididae</taxon>
        <taxon>Hymenolepis</taxon>
    </lineage>
</organism>
<dbReference type="PANTHER" id="PTHR15036">
    <property type="entry name" value="PIKACHURIN-LIKE PROTEIN"/>
    <property type="match status" value="1"/>
</dbReference>
<dbReference type="PROSITE" id="PS50026">
    <property type="entry name" value="EGF_3"/>
    <property type="match status" value="1"/>
</dbReference>
<feature type="chain" id="PRO_5021908442" description="Laminin G domain-containing protein" evidence="3">
    <location>
        <begin position="20"/>
        <end position="402"/>
    </location>
</feature>
<feature type="signal peptide" evidence="3">
    <location>
        <begin position="1"/>
        <end position="19"/>
    </location>
</feature>
<dbReference type="AlphaFoldDB" id="A0A564Y9H0"/>
<accession>A0A564Y9H0</accession>
<dbReference type="Pfam" id="PF02210">
    <property type="entry name" value="Laminin_G_2"/>
    <property type="match status" value="1"/>
</dbReference>
<comment type="caution">
    <text evidence="2">Lacks conserved residue(s) required for the propagation of feature annotation.</text>
</comment>
<sequence>MIILGSKRFLFILLDILEGDENSKDHWQCGDETIVFVYLGGEDEDFQGEALDAENIIMRIQEVDVGHKKSPTRAGFVGQIRNFKFNGIDPLTESQYLIETPMFKWLSLPPEMQIEHAITLKTPDCYLRLPRLNIYGGFRMSFAIKTKQENGIVLFNSGGGDFVLVELVNSQLTISFDMGHGAALQFQRIGQGHLSDGRWHRIIISRNGQMDEFLRIKIKSEFEEEEEHNLAIPSVNTARNFDFTDPLYIGGIPSDIRTKFSEKIISKYGIQGCVGGLEINNRTNLDMLKIAESVMGDNRTNAFCKSQVIQECHERPFEAATCAEYAEKNPLPYCLNGGVCLHFWTSLRCSCEMTTFTGNRCHLPGTSIKFGKNYSEDSEDPMFVKFTYLRHQQNTNRDEIAL</sequence>
<keyword evidence="1" id="KW-1015">Disulfide bond</keyword>
<evidence type="ECO:0008006" key="8">
    <source>
        <dbReference type="Google" id="ProtNLM"/>
    </source>
</evidence>
<dbReference type="Gene3D" id="2.10.25.10">
    <property type="entry name" value="Laminin"/>
    <property type="match status" value="1"/>
</dbReference>
<dbReference type="Gene3D" id="2.60.120.200">
    <property type="match status" value="1"/>
</dbReference>
<dbReference type="InterPro" id="IPR013320">
    <property type="entry name" value="ConA-like_dom_sf"/>
</dbReference>
<keyword evidence="3" id="KW-0732">Signal</keyword>
<protein>
    <recommendedName>
        <fullName evidence="8">Laminin G domain-containing protein</fullName>
    </recommendedName>
</protein>
<proteinExistence type="predicted"/>
<feature type="domain" description="Laminin G" evidence="4">
    <location>
        <begin position="116"/>
        <end position="304"/>
    </location>
</feature>
<keyword evidence="7" id="KW-1185">Reference proteome</keyword>
<reference evidence="6 7" key="1">
    <citation type="submission" date="2019-07" db="EMBL/GenBank/DDBJ databases">
        <authorList>
            <person name="Jastrzebski P J."/>
            <person name="Paukszto L."/>
            <person name="Jastrzebski P J."/>
        </authorList>
    </citation>
    <scope>NUCLEOTIDE SEQUENCE [LARGE SCALE GENOMIC DNA]</scope>
    <source>
        <strain evidence="6 7">WMS-il1</strain>
    </source>
</reference>
<gene>
    <name evidence="6" type="ORF">WMSIL1_LOCUS4227</name>
</gene>
<evidence type="ECO:0000256" key="3">
    <source>
        <dbReference type="SAM" id="SignalP"/>
    </source>
</evidence>
<dbReference type="SUPFAM" id="SSF49899">
    <property type="entry name" value="Concanavalin A-like lectins/glucanases"/>
    <property type="match status" value="1"/>
</dbReference>
<evidence type="ECO:0000259" key="5">
    <source>
        <dbReference type="PROSITE" id="PS50026"/>
    </source>
</evidence>
<dbReference type="Proteomes" id="UP000321570">
    <property type="component" value="Unassembled WGS sequence"/>
</dbReference>
<evidence type="ECO:0000256" key="2">
    <source>
        <dbReference type="PROSITE-ProRule" id="PRU00076"/>
    </source>
</evidence>
<feature type="non-terminal residue" evidence="6">
    <location>
        <position position="402"/>
    </location>
</feature>
<dbReference type="InterPro" id="IPR050372">
    <property type="entry name" value="Neurexin-related_CASP"/>
</dbReference>
<evidence type="ECO:0000313" key="7">
    <source>
        <dbReference type="Proteomes" id="UP000321570"/>
    </source>
</evidence>
<dbReference type="InterPro" id="IPR001791">
    <property type="entry name" value="Laminin_G"/>
</dbReference>
<feature type="domain" description="EGF-like" evidence="5">
    <location>
        <begin position="318"/>
        <end position="362"/>
    </location>
</feature>
<dbReference type="InterPro" id="IPR000742">
    <property type="entry name" value="EGF"/>
</dbReference>
<dbReference type="CDD" id="cd00110">
    <property type="entry name" value="LamG"/>
    <property type="match status" value="1"/>
</dbReference>
<dbReference type="PANTHER" id="PTHR15036:SF89">
    <property type="entry name" value="NEUREXIN 1, ISOFORM F"/>
    <property type="match status" value="1"/>
</dbReference>
<evidence type="ECO:0000256" key="1">
    <source>
        <dbReference type="ARBA" id="ARBA00023157"/>
    </source>
</evidence>
<dbReference type="SMART" id="SM00282">
    <property type="entry name" value="LamG"/>
    <property type="match status" value="1"/>
</dbReference>
<name>A0A564Y9H0_HYMDI</name>